<dbReference type="PANTHER" id="PTHR32114">
    <property type="entry name" value="ABC TRANSPORTER ABCH.3"/>
    <property type="match status" value="1"/>
</dbReference>
<reference evidence="7 8" key="1">
    <citation type="journal article" date="2008" name="Int. J. Syst. Evol. Microbiol.">
        <title>Nocardioides daphniae sp. nov., isolated from Daphnia cucullata (Crustacea: Cladocera).</title>
        <authorList>
            <person name="Toth E.M."/>
            <person name="Keki Z."/>
            <person name="Homonnay Z.G."/>
            <person name="Borsodi A.K."/>
            <person name="Marialigeti K."/>
            <person name="Schumann P."/>
        </authorList>
    </citation>
    <scope>NUCLEOTIDE SEQUENCE [LARGE SCALE GENOMIC DNA]</scope>
    <source>
        <strain evidence="7 8">JCM 16608</strain>
    </source>
</reference>
<feature type="compositionally biased region" description="Low complexity" evidence="5">
    <location>
        <begin position="314"/>
        <end position="334"/>
    </location>
</feature>
<evidence type="ECO:0000313" key="7">
    <source>
        <dbReference type="EMBL" id="QCC77203.1"/>
    </source>
</evidence>
<dbReference type="Proteomes" id="UP000297025">
    <property type="component" value="Chromosome"/>
</dbReference>
<comment type="similarity">
    <text evidence="1">Belongs to the SMC family. SbcC subfamily.</text>
</comment>
<accession>A0A4P7UAT0</accession>
<organism evidence="7 8">
    <name type="scientific">Nocardioides daphniae</name>
    <dbReference type="NCBI Taxonomy" id="402297"/>
    <lineage>
        <taxon>Bacteria</taxon>
        <taxon>Bacillati</taxon>
        <taxon>Actinomycetota</taxon>
        <taxon>Actinomycetes</taxon>
        <taxon>Propionibacteriales</taxon>
        <taxon>Nocardioidaceae</taxon>
        <taxon>Nocardioides</taxon>
    </lineage>
</organism>
<protein>
    <recommendedName>
        <fullName evidence="3">Nuclease SbcCD subunit C</fullName>
    </recommendedName>
</protein>
<dbReference type="GO" id="GO:0006302">
    <property type="term" value="P:double-strand break repair"/>
    <property type="evidence" value="ECO:0007669"/>
    <property type="project" value="InterPro"/>
</dbReference>
<name>A0A4P7UAT0_9ACTN</name>
<evidence type="ECO:0000256" key="5">
    <source>
        <dbReference type="SAM" id="MobiDB-lite"/>
    </source>
</evidence>
<dbReference type="KEGG" id="ndp:E2C04_08285"/>
<dbReference type="SUPFAM" id="SSF52540">
    <property type="entry name" value="P-loop containing nucleoside triphosphate hydrolases"/>
    <property type="match status" value="1"/>
</dbReference>
<evidence type="ECO:0000259" key="6">
    <source>
        <dbReference type="Pfam" id="PF13476"/>
    </source>
</evidence>
<comment type="subunit">
    <text evidence="2">Heterodimer of SbcC and SbcD.</text>
</comment>
<gene>
    <name evidence="7" type="ORF">E2C04_08285</name>
</gene>
<feature type="compositionally biased region" description="Low complexity" evidence="5">
    <location>
        <begin position="361"/>
        <end position="400"/>
    </location>
</feature>
<dbReference type="PANTHER" id="PTHR32114:SF2">
    <property type="entry name" value="ABC TRANSPORTER ABCH.3"/>
    <property type="match status" value="1"/>
</dbReference>
<dbReference type="OrthoDB" id="9795626at2"/>
<feature type="coiled-coil region" evidence="4">
    <location>
        <begin position="213"/>
        <end position="264"/>
    </location>
</feature>
<proteinExistence type="inferred from homology"/>
<evidence type="ECO:0000256" key="2">
    <source>
        <dbReference type="ARBA" id="ARBA00011322"/>
    </source>
</evidence>
<dbReference type="EMBL" id="CP038462">
    <property type="protein sequence ID" value="QCC77203.1"/>
    <property type="molecule type" value="Genomic_DNA"/>
</dbReference>
<dbReference type="Pfam" id="PF13476">
    <property type="entry name" value="AAA_23"/>
    <property type="match status" value="1"/>
</dbReference>
<feature type="region of interest" description="Disordered" evidence="5">
    <location>
        <begin position="308"/>
        <end position="400"/>
    </location>
</feature>
<dbReference type="InterPro" id="IPR038729">
    <property type="entry name" value="Rad50/SbcC_AAA"/>
</dbReference>
<evidence type="ECO:0000256" key="3">
    <source>
        <dbReference type="ARBA" id="ARBA00013368"/>
    </source>
</evidence>
<evidence type="ECO:0000256" key="4">
    <source>
        <dbReference type="SAM" id="Coils"/>
    </source>
</evidence>
<evidence type="ECO:0000313" key="8">
    <source>
        <dbReference type="Proteomes" id="UP000297025"/>
    </source>
</evidence>
<feature type="domain" description="Rad50/SbcC-type AAA" evidence="6">
    <location>
        <begin position="1"/>
        <end position="161"/>
    </location>
</feature>
<dbReference type="Gene3D" id="3.40.50.300">
    <property type="entry name" value="P-loop containing nucleotide triphosphate hydrolases"/>
    <property type="match status" value="1"/>
</dbReference>
<keyword evidence="4" id="KW-0175">Coiled coil</keyword>
<dbReference type="AlphaFoldDB" id="A0A4P7UAT0"/>
<sequence>MFLVQGRTGAGKSSILDAVVYALFNNAPRYRSAAPLQLRSHHCSTDDPTWVELEFSSDGRRYRVRRTPEYERPKSRGEGLTTERPTAHLWRLDASGWTALEASVRTVAQALDEILPLSCQQFLQVVLLAQGEFARFLVADSAERKTLLGALFDTSRFESFDRLLQARVASRRGEIERAASATDVVVEQLVLHLATDRPEEPDEEWLALLHGTTAQAVAEAEEARAAARRLLDERRSEWEGARALLALQQRRDSLLATLARLDEQASRVGEARRVVARAEASEAVRPAARRASGSTCACATNVMRWPRPRRPTRRCTASRSRRSSPTSVTTWWSGSPPPDRPSSWSPASPRSGRSRTRSRAGSRSSATSSGRSSTDWPSTARSSSARPRPAWTRPARWCWS</sequence>
<feature type="compositionally biased region" description="Low complexity" evidence="5">
    <location>
        <begin position="341"/>
        <end position="351"/>
    </location>
</feature>
<dbReference type="InterPro" id="IPR027417">
    <property type="entry name" value="P-loop_NTPase"/>
</dbReference>
<evidence type="ECO:0000256" key="1">
    <source>
        <dbReference type="ARBA" id="ARBA00006930"/>
    </source>
</evidence>
<dbReference type="GO" id="GO:0016887">
    <property type="term" value="F:ATP hydrolysis activity"/>
    <property type="evidence" value="ECO:0007669"/>
    <property type="project" value="InterPro"/>
</dbReference>